<dbReference type="PIRSF" id="PIRSF000102">
    <property type="entry name" value="Lac_mal_DH"/>
    <property type="match status" value="1"/>
</dbReference>
<feature type="binding site" evidence="10">
    <location>
        <position position="140"/>
    </location>
    <ligand>
        <name>NAD(+)</name>
        <dbReference type="ChEBI" id="CHEBI:57540"/>
    </ligand>
</feature>
<dbReference type="PANTHER" id="PTHR43128">
    <property type="entry name" value="L-2-HYDROXYCARBOXYLATE DEHYDROGENASE (NAD(P)(+))"/>
    <property type="match status" value="1"/>
</dbReference>
<keyword evidence="16" id="KW-1185">Reference proteome</keyword>
<feature type="binding site" evidence="12">
    <location>
        <begin position="7"/>
        <end position="12"/>
    </location>
    <ligand>
        <name>NAD(+)</name>
        <dbReference type="ChEBI" id="CHEBI:57540"/>
    </ligand>
</feature>
<evidence type="ECO:0000256" key="12">
    <source>
        <dbReference type="PIRSR" id="PIRSR000102-3"/>
    </source>
</evidence>
<dbReference type="GO" id="GO:0004459">
    <property type="term" value="F:L-lactate dehydrogenase (NAD+) activity"/>
    <property type="evidence" value="ECO:0007669"/>
    <property type="project" value="UniProtKB-UniRule"/>
</dbReference>
<feature type="binding site" evidence="12">
    <location>
        <position position="92"/>
    </location>
    <ligand>
        <name>NAD(+)</name>
        <dbReference type="ChEBI" id="CHEBI:57540"/>
    </ligand>
</feature>
<keyword evidence="7 10" id="KW-0560">Oxidoreductase</keyword>
<keyword evidence="8 10" id="KW-0520">NAD</keyword>
<name>A0A841I4J0_9DEIO</name>
<reference evidence="15 16" key="1">
    <citation type="submission" date="2020-08" db="EMBL/GenBank/DDBJ databases">
        <title>Genomic Encyclopedia of Type Strains, Phase IV (KMG-IV): sequencing the most valuable type-strain genomes for metagenomic binning, comparative biology and taxonomic classification.</title>
        <authorList>
            <person name="Goeker M."/>
        </authorList>
    </citation>
    <scope>NUCLEOTIDE SEQUENCE [LARGE SCALE GENOMIC DNA]</scope>
    <source>
        <strain evidence="15 16">DSM 21458</strain>
    </source>
</reference>
<feature type="domain" description="Lactate/malate dehydrogenase C-terminal" evidence="14">
    <location>
        <begin position="142"/>
        <end position="300"/>
    </location>
</feature>
<evidence type="ECO:0000313" key="16">
    <source>
        <dbReference type="Proteomes" id="UP000569951"/>
    </source>
</evidence>
<dbReference type="Gene3D" id="3.90.110.10">
    <property type="entry name" value="Lactate dehydrogenase/glycoside hydrolase, family 4, C-terminal"/>
    <property type="match status" value="1"/>
</dbReference>
<evidence type="ECO:0000256" key="4">
    <source>
        <dbReference type="ARBA" id="ARBA00012967"/>
    </source>
</evidence>
<feature type="modified residue" description="Phosphotyrosine" evidence="10">
    <location>
        <position position="218"/>
    </location>
</feature>
<feature type="binding site" evidence="10">
    <location>
        <position position="79"/>
    </location>
    <ligand>
        <name>substrate</name>
    </ligand>
</feature>
<evidence type="ECO:0000256" key="1">
    <source>
        <dbReference type="ARBA" id="ARBA00004843"/>
    </source>
</evidence>
<feature type="binding site" evidence="10">
    <location>
        <begin position="115"/>
        <end position="117"/>
    </location>
    <ligand>
        <name>NAD(+)</name>
        <dbReference type="ChEBI" id="CHEBI:57540"/>
    </ligand>
</feature>
<dbReference type="GO" id="GO:0005737">
    <property type="term" value="C:cytoplasm"/>
    <property type="evidence" value="ECO:0007669"/>
    <property type="project" value="UniProtKB-SubCell"/>
</dbReference>
<evidence type="ECO:0000256" key="5">
    <source>
        <dbReference type="ARBA" id="ARBA00016495"/>
    </source>
</evidence>
<dbReference type="InterPro" id="IPR015955">
    <property type="entry name" value="Lactate_DH/Glyco_Ohase_4_C"/>
</dbReference>
<evidence type="ECO:0000259" key="14">
    <source>
        <dbReference type="Pfam" id="PF02866"/>
    </source>
</evidence>
<evidence type="ECO:0000256" key="6">
    <source>
        <dbReference type="ARBA" id="ARBA00022533"/>
    </source>
</evidence>
<evidence type="ECO:0000256" key="2">
    <source>
        <dbReference type="ARBA" id="ARBA00006054"/>
    </source>
</evidence>
<dbReference type="SUPFAM" id="SSF56327">
    <property type="entry name" value="LDH C-terminal domain-like"/>
    <property type="match status" value="1"/>
</dbReference>
<comment type="caution">
    <text evidence="15">The sequence shown here is derived from an EMBL/GenBank/DDBJ whole genome shotgun (WGS) entry which is preliminary data.</text>
</comment>
<dbReference type="Proteomes" id="UP000569951">
    <property type="component" value="Unassembled WGS sequence"/>
</dbReference>
<dbReference type="RefSeq" id="WP_183988079.1">
    <property type="nucleotide sequence ID" value="NZ_JACHHG010000010.1"/>
</dbReference>
<comment type="caution">
    <text evidence="10">Lacks conserved residue(s) required for the propagation of feature annotation.</text>
</comment>
<dbReference type="NCBIfam" id="TIGR01771">
    <property type="entry name" value="L-LDH-NAD"/>
    <property type="match status" value="1"/>
</dbReference>
<feature type="binding site" evidence="10">
    <location>
        <position position="62"/>
    </location>
    <ligand>
        <name>NAD(+)</name>
        <dbReference type="ChEBI" id="CHEBI:57540"/>
    </ligand>
</feature>
<dbReference type="PANTHER" id="PTHR43128:SF16">
    <property type="entry name" value="L-LACTATE DEHYDROGENASE"/>
    <property type="match status" value="1"/>
</dbReference>
<evidence type="ECO:0000256" key="10">
    <source>
        <dbReference type="HAMAP-Rule" id="MF_00488"/>
    </source>
</evidence>
<comment type="similarity">
    <text evidence="2 10">Belongs to the LDH/MDH superfamily. LDH family.</text>
</comment>
<keyword evidence="6 10" id="KW-0021">Allosteric enzyme</keyword>
<dbReference type="InterPro" id="IPR036291">
    <property type="entry name" value="NAD(P)-bd_dom_sf"/>
</dbReference>
<dbReference type="InterPro" id="IPR001236">
    <property type="entry name" value="Lactate/malate_DH_N"/>
</dbReference>
<feature type="binding site" evidence="10">
    <location>
        <position position="11"/>
    </location>
    <ligand>
        <name>NAD(+)</name>
        <dbReference type="ChEBI" id="CHEBI:57540"/>
    </ligand>
</feature>
<evidence type="ECO:0000259" key="13">
    <source>
        <dbReference type="Pfam" id="PF00056"/>
    </source>
</evidence>
<dbReference type="EMBL" id="JACHHG010000010">
    <property type="protein sequence ID" value="MBB6099330.1"/>
    <property type="molecule type" value="Genomic_DNA"/>
</dbReference>
<evidence type="ECO:0000256" key="3">
    <source>
        <dbReference type="ARBA" id="ARBA00011881"/>
    </source>
</evidence>
<proteinExistence type="inferred from homology"/>
<feature type="binding site" evidence="10">
    <location>
        <position position="227"/>
    </location>
    <ligand>
        <name>substrate</name>
    </ligand>
</feature>
<feature type="domain" description="Lactate/malate dehydrogenase N-terminal" evidence="13">
    <location>
        <begin position="1"/>
        <end position="139"/>
    </location>
</feature>
<feature type="active site" description="Proton acceptor" evidence="10 11">
    <location>
        <position position="172"/>
    </location>
</feature>
<dbReference type="CDD" id="cd05292">
    <property type="entry name" value="LDH_2"/>
    <property type="match status" value="1"/>
</dbReference>
<feature type="binding site" evidence="10">
    <location>
        <position position="165"/>
    </location>
    <ligand>
        <name>beta-D-fructose 1,6-bisphosphate</name>
        <dbReference type="ChEBI" id="CHEBI:32966"/>
        <note>allosteric activator</note>
    </ligand>
</feature>
<dbReference type="AlphaFoldDB" id="A0A841I4J0"/>
<dbReference type="InterPro" id="IPR022383">
    <property type="entry name" value="Lactate/malate_DH_C"/>
</dbReference>
<evidence type="ECO:0000256" key="8">
    <source>
        <dbReference type="ARBA" id="ARBA00023027"/>
    </source>
</evidence>
<keyword evidence="10" id="KW-0597">Phosphoprotein</keyword>
<keyword evidence="10" id="KW-0963">Cytoplasm</keyword>
<comment type="catalytic activity">
    <reaction evidence="9 10">
        <text>(S)-lactate + NAD(+) = pyruvate + NADH + H(+)</text>
        <dbReference type="Rhea" id="RHEA:23444"/>
        <dbReference type="ChEBI" id="CHEBI:15361"/>
        <dbReference type="ChEBI" id="CHEBI:15378"/>
        <dbReference type="ChEBI" id="CHEBI:16651"/>
        <dbReference type="ChEBI" id="CHEBI:57540"/>
        <dbReference type="ChEBI" id="CHEBI:57945"/>
        <dbReference type="EC" id="1.1.1.27"/>
    </reaction>
</comment>
<gene>
    <name evidence="10" type="primary">ldh</name>
    <name evidence="15" type="ORF">HNR42_002768</name>
</gene>
<dbReference type="GO" id="GO:0006096">
    <property type="term" value="P:glycolytic process"/>
    <property type="evidence" value="ECO:0007669"/>
    <property type="project" value="UniProtKB-UniRule"/>
</dbReference>
<feature type="binding site" evidence="10">
    <location>
        <position position="37"/>
    </location>
    <ligand>
        <name>NAD(+)</name>
        <dbReference type="ChEBI" id="CHEBI:57540"/>
    </ligand>
</feature>
<accession>A0A841I4J0</accession>
<dbReference type="InterPro" id="IPR011304">
    <property type="entry name" value="L-lactate_DH"/>
</dbReference>
<dbReference type="UniPathway" id="UPA00554">
    <property type="reaction ID" value="UER00611"/>
</dbReference>
<organism evidence="15 16">
    <name type="scientific">Deinobacterium chartae</name>
    <dbReference type="NCBI Taxonomy" id="521158"/>
    <lineage>
        <taxon>Bacteria</taxon>
        <taxon>Thermotogati</taxon>
        <taxon>Deinococcota</taxon>
        <taxon>Deinococci</taxon>
        <taxon>Deinococcales</taxon>
        <taxon>Deinococcaceae</taxon>
        <taxon>Deinobacterium</taxon>
    </lineage>
</organism>
<comment type="subunit">
    <text evidence="3 10">Homotetramer.</text>
</comment>
<dbReference type="InterPro" id="IPR018177">
    <property type="entry name" value="L-lactate_DH_AS"/>
</dbReference>
<dbReference type="Gene3D" id="3.40.50.720">
    <property type="entry name" value="NAD(P)-binding Rossmann-like Domain"/>
    <property type="match status" value="1"/>
</dbReference>
<evidence type="ECO:0000256" key="9">
    <source>
        <dbReference type="ARBA" id="ARBA00049258"/>
    </source>
</evidence>
<dbReference type="PRINTS" id="PR00086">
    <property type="entry name" value="LLDHDRGNASE"/>
</dbReference>
<feature type="binding site" evidence="10">
    <location>
        <begin position="76"/>
        <end position="77"/>
    </location>
    <ligand>
        <name>NAD(+)</name>
        <dbReference type="ChEBI" id="CHEBI:57540"/>
    </ligand>
</feature>
<comment type="subcellular location">
    <subcellularLocation>
        <location evidence="10">Cytoplasm</location>
    </subcellularLocation>
</comment>
<dbReference type="PROSITE" id="PS00064">
    <property type="entry name" value="L_LDH"/>
    <property type="match status" value="1"/>
</dbReference>
<comment type="pathway">
    <text evidence="1 10">Fermentation; pyruvate fermentation to lactate; (S)-lactate from pyruvate: step 1/1.</text>
</comment>
<sequence>MRVGIVGTGFVGAAAAYAMTLRGSAAELVLTDVNADKARAEARDIQDATPFSHPLRVSAGDYASLDGCRVVVLTAGVNQKPGETRLQLLERNARIFEEVVPQVVQAAPEAVLLVATNPVDVLTTLVERIARLPEGRVIGSGTALDTARMRALIAEKVGVDPGHVHGYVLGEHGDSEVLAWRSVDIAGLEVARFCEMRGLSWGEVERAEIDTRVRRAAYEIIAGKGATYYGIGTALARITESIVRDQRAVLTVSSSLRPGGTRGEVAYSLPRLVGGAGILATLETPLDPREQQALAASEAVIAEAAAGLK</sequence>
<evidence type="ECO:0000256" key="7">
    <source>
        <dbReference type="ARBA" id="ARBA00023002"/>
    </source>
</evidence>
<dbReference type="Pfam" id="PF02866">
    <property type="entry name" value="Ldh_1_C"/>
    <property type="match status" value="1"/>
</dbReference>
<feature type="binding site" evidence="10">
    <location>
        <begin position="145"/>
        <end position="148"/>
    </location>
    <ligand>
        <name>substrate</name>
    </ligand>
</feature>
<dbReference type="HAMAP" id="MF_00488">
    <property type="entry name" value="Lactate_dehydrog"/>
    <property type="match status" value="1"/>
</dbReference>
<feature type="binding site" evidence="10">
    <location>
        <position position="150"/>
    </location>
    <ligand>
        <name>beta-D-fructose 1,6-bisphosphate</name>
        <dbReference type="ChEBI" id="CHEBI:32966"/>
        <note>allosteric activator</note>
    </ligand>
</feature>
<dbReference type="GO" id="GO:0006089">
    <property type="term" value="P:lactate metabolic process"/>
    <property type="evidence" value="ECO:0007669"/>
    <property type="project" value="TreeGrafter"/>
</dbReference>
<evidence type="ECO:0000256" key="11">
    <source>
        <dbReference type="PIRSR" id="PIRSR000102-1"/>
    </source>
</evidence>
<feature type="binding site" evidence="10">
    <location>
        <begin position="117"/>
        <end position="120"/>
    </location>
    <ligand>
        <name>substrate</name>
    </ligand>
</feature>
<comment type="activity regulation">
    <text evidence="10">Allosterically activated by fructose 1,6-bisphosphate (FBP).</text>
</comment>
<dbReference type="SUPFAM" id="SSF51735">
    <property type="entry name" value="NAD(P)-binding Rossmann-fold domains"/>
    <property type="match status" value="1"/>
</dbReference>
<dbReference type="InterPro" id="IPR001557">
    <property type="entry name" value="L-lactate/malate_DH"/>
</dbReference>
<comment type="function">
    <text evidence="10">Catalyzes the conversion of lactate to pyruvate.</text>
</comment>
<dbReference type="EC" id="1.1.1.27" evidence="4 10"/>
<feature type="binding site" evidence="10 12">
    <location>
        <position position="32"/>
    </location>
    <ligand>
        <name>NAD(+)</name>
        <dbReference type="ChEBI" id="CHEBI:57540"/>
    </ligand>
</feature>
<protein>
    <recommendedName>
        <fullName evidence="5 10">L-lactate dehydrogenase</fullName>
        <shortName evidence="10">L-LDH</shortName>
        <ecNumber evidence="4 10">1.1.1.27</ecNumber>
    </recommendedName>
</protein>
<evidence type="ECO:0000313" key="15">
    <source>
        <dbReference type="EMBL" id="MBB6099330.1"/>
    </source>
</evidence>
<feature type="binding site" evidence="10">
    <location>
        <position position="85"/>
    </location>
    <ligand>
        <name>substrate</name>
    </ligand>
</feature>
<dbReference type="Pfam" id="PF00056">
    <property type="entry name" value="Ldh_1_N"/>
    <property type="match status" value="1"/>
</dbReference>